<name>A0A2T0N2J5_9ACTN</name>
<protein>
    <submittedName>
        <fullName evidence="2">Uncharacterized protein</fullName>
    </submittedName>
</protein>
<dbReference type="AlphaFoldDB" id="A0A2T0N2J5"/>
<keyword evidence="3" id="KW-1185">Reference proteome</keyword>
<dbReference type="EMBL" id="PVNG01000006">
    <property type="protein sequence ID" value="PRX66171.1"/>
    <property type="molecule type" value="Genomic_DNA"/>
</dbReference>
<dbReference type="OrthoDB" id="4248401at2"/>
<accession>A0A2T0N2J5</accession>
<evidence type="ECO:0000256" key="1">
    <source>
        <dbReference type="SAM" id="MobiDB-lite"/>
    </source>
</evidence>
<dbReference type="Proteomes" id="UP000238312">
    <property type="component" value="Unassembled WGS sequence"/>
</dbReference>
<reference evidence="2 3" key="1">
    <citation type="submission" date="2018-03" db="EMBL/GenBank/DDBJ databases">
        <title>Genomic Encyclopedia of Type Strains, Phase III (KMG-III): the genomes of soil and plant-associated and newly described type strains.</title>
        <authorList>
            <person name="Whitman W."/>
        </authorList>
    </citation>
    <scope>NUCLEOTIDE SEQUENCE [LARGE SCALE GENOMIC DNA]</scope>
    <source>
        <strain evidence="2 3">CGMCC 4.7104</strain>
    </source>
</reference>
<organism evidence="2 3">
    <name type="scientific">Nonomuraea fuscirosea</name>
    <dbReference type="NCBI Taxonomy" id="1291556"/>
    <lineage>
        <taxon>Bacteria</taxon>
        <taxon>Bacillati</taxon>
        <taxon>Actinomycetota</taxon>
        <taxon>Actinomycetes</taxon>
        <taxon>Streptosporangiales</taxon>
        <taxon>Streptosporangiaceae</taxon>
        <taxon>Nonomuraea</taxon>
    </lineage>
</organism>
<gene>
    <name evidence="2" type="ORF">B0I32_106307</name>
</gene>
<dbReference type="RefSeq" id="WP_106239803.1">
    <property type="nucleotide sequence ID" value="NZ_PVNG01000006.1"/>
</dbReference>
<evidence type="ECO:0000313" key="3">
    <source>
        <dbReference type="Proteomes" id="UP000238312"/>
    </source>
</evidence>
<feature type="compositionally biased region" description="Basic and acidic residues" evidence="1">
    <location>
        <begin position="55"/>
        <end position="66"/>
    </location>
</feature>
<sequence>MARIVVKIEPVQFKGETRHRAVCHTPGCTLGVDGGVWATMPCGIKAPAEELARIHRADHRNPDRKPVSTASASRLDIVQEDSQ</sequence>
<feature type="region of interest" description="Disordered" evidence="1">
    <location>
        <begin position="55"/>
        <end position="83"/>
    </location>
</feature>
<evidence type="ECO:0000313" key="2">
    <source>
        <dbReference type="EMBL" id="PRX66171.1"/>
    </source>
</evidence>
<proteinExistence type="predicted"/>
<comment type="caution">
    <text evidence="2">The sequence shown here is derived from an EMBL/GenBank/DDBJ whole genome shotgun (WGS) entry which is preliminary data.</text>
</comment>